<dbReference type="SUPFAM" id="SSF48208">
    <property type="entry name" value="Six-hairpin glycosidases"/>
    <property type="match status" value="1"/>
</dbReference>
<dbReference type="RefSeq" id="WP_129047578.1">
    <property type="nucleotide sequence ID" value="NZ_SDHX01000001.1"/>
</dbReference>
<comment type="caution">
    <text evidence="1">The sequence shown here is derived from an EMBL/GenBank/DDBJ whole genome shotgun (WGS) entry which is preliminary data.</text>
</comment>
<dbReference type="EMBL" id="SDHX01000001">
    <property type="protein sequence ID" value="RXK56212.1"/>
    <property type="molecule type" value="Genomic_DNA"/>
</dbReference>
<gene>
    <name evidence="1" type="ORF">ESB00_10165</name>
</gene>
<dbReference type="GO" id="GO:0005975">
    <property type="term" value="P:carbohydrate metabolic process"/>
    <property type="evidence" value="ECO:0007669"/>
    <property type="project" value="InterPro"/>
</dbReference>
<sequence>MSQDLLSLADLEPPMGDLFTNRRLDAGRSVWTRPLPGETGVPKKRIIHQRVIRLHGPVRLGRLGVRRGPGYHKCGSRQDLDWVTGLRVLAWSGGRWRVLLQRDALQPGVPGAVAWMRLPRITTTAVIIELRRSGIDGGWTPWNLAMSAFILEGEPLTPLAPRSERLLEPGVISLRNLPVGVRAELVNGEVRYRTRDFEVGFALGRPGFTHWGLQIEDRAQAGRNVLATRPPLFSQGPQLHPLGCAPVLAPAVRCDLSGTVAVNGGTVTYEFQAGGQHYRLAWEVRPTGLRLKAQRVAKQAMLAWHSAAWMIGLRNSAAPSHVLGRLLETGETGAVALPALLTLPTFGSWKVESDSPKGWARSDCFRAHDLNTLELKVGEERTPEGLYRLPAGTHRAMFTFTPQRPAELLAESAPAVARRALARTQWVALTFRTDTATLSNNGASMHCPICMDTWAAVIAPQGNLLPDLPAAEFLRHSLERWLTGGPGYAAGRLLQDGSSHDADDEYLQTGASALRGLGSYLRHHATPAWFREFRPVILEKLRAARDRDLDGDGLIESLHRTGVSGTSQWSTCWFDVISFGWKDAFANAILYGALLELTAGLRRFNELEQAEKLSGWAGWLRANYRDTFYNKATGWLAGWRCREDKLHDYAFLPVNGAAIAEGLLSPDEGRAILQRLLAEARRVGLPDPAGGLPGNLRHIPDHDLSDIIQGYPLGYYQNGGRTHSQTRHFVMALYRCGLNREADRMLKRLCAGFAAAKVFGGNQSGVDWRYWDDRPCGYEGLLTDQFGVLEAICWRWGRPREG</sequence>
<proteinExistence type="predicted"/>
<dbReference type="OrthoDB" id="9806701at2"/>
<organism evidence="1 2">
    <name type="scientific">Oleiharenicola lentus</name>
    <dbReference type="NCBI Taxonomy" id="2508720"/>
    <lineage>
        <taxon>Bacteria</taxon>
        <taxon>Pseudomonadati</taxon>
        <taxon>Verrucomicrobiota</taxon>
        <taxon>Opitutia</taxon>
        <taxon>Opitutales</taxon>
        <taxon>Opitutaceae</taxon>
        <taxon>Oleiharenicola</taxon>
    </lineage>
</organism>
<evidence type="ECO:0008006" key="3">
    <source>
        <dbReference type="Google" id="ProtNLM"/>
    </source>
</evidence>
<dbReference type="Proteomes" id="UP000290218">
    <property type="component" value="Unassembled WGS sequence"/>
</dbReference>
<dbReference type="Gene3D" id="1.50.10.10">
    <property type="match status" value="1"/>
</dbReference>
<accession>A0A4Q1CBD2</accession>
<evidence type="ECO:0000313" key="2">
    <source>
        <dbReference type="Proteomes" id="UP000290218"/>
    </source>
</evidence>
<protein>
    <recommendedName>
        <fullName evidence="3">Alpha-L-rhamnosidase six-hairpin glycosidase domain-containing protein</fullName>
    </recommendedName>
</protein>
<dbReference type="AlphaFoldDB" id="A0A4Q1CBD2"/>
<dbReference type="InterPro" id="IPR012341">
    <property type="entry name" value="6hp_glycosidase-like_sf"/>
</dbReference>
<evidence type="ECO:0000313" key="1">
    <source>
        <dbReference type="EMBL" id="RXK56212.1"/>
    </source>
</evidence>
<name>A0A4Q1CBD2_9BACT</name>
<reference evidence="1 2" key="1">
    <citation type="submission" date="2019-01" db="EMBL/GenBank/DDBJ databases">
        <title>Lacunisphaera sp. strain TWA-58.</title>
        <authorList>
            <person name="Chen W.-M."/>
        </authorList>
    </citation>
    <scope>NUCLEOTIDE SEQUENCE [LARGE SCALE GENOMIC DNA]</scope>
    <source>
        <strain evidence="1 2">TWA-58</strain>
    </source>
</reference>
<dbReference type="InterPro" id="IPR008928">
    <property type="entry name" value="6-hairpin_glycosidase_sf"/>
</dbReference>
<keyword evidence="2" id="KW-1185">Reference proteome</keyword>